<name>A0A4D4LP87_STRVO</name>
<gene>
    <name evidence="4" type="ORF">SVIO_105060</name>
</gene>
<evidence type="ECO:0000259" key="2">
    <source>
        <dbReference type="Pfam" id="PF13556"/>
    </source>
</evidence>
<dbReference type="Gene3D" id="1.10.10.2840">
    <property type="entry name" value="PucR C-terminal helix-turn-helix domain"/>
    <property type="match status" value="1"/>
</dbReference>
<dbReference type="InterPro" id="IPR025736">
    <property type="entry name" value="PucR_C-HTH_dom"/>
</dbReference>
<accession>A0A4D4LP87</accession>
<reference evidence="4 5" key="1">
    <citation type="journal article" date="2020" name="Int. J. Syst. Evol. Microbiol.">
        <title>Reclassification of Streptomyces castelarensis and Streptomyces sporoclivatus as later heterotypic synonyms of Streptomyces antimycoticus.</title>
        <authorList>
            <person name="Komaki H."/>
            <person name="Tamura T."/>
        </authorList>
    </citation>
    <scope>NUCLEOTIDE SEQUENCE [LARGE SCALE GENOMIC DNA]</scope>
    <source>
        <strain evidence="4 5">NBRC 13459</strain>
    </source>
</reference>
<dbReference type="InterPro" id="IPR009057">
    <property type="entry name" value="Homeodomain-like_sf"/>
</dbReference>
<protein>
    <recommendedName>
        <fullName evidence="6">PucR C-terminal helix-turn-helix domain-containing protein</fullName>
    </recommendedName>
</protein>
<dbReference type="InterPro" id="IPR041522">
    <property type="entry name" value="CdaR_GGDEF"/>
</dbReference>
<dbReference type="EMBL" id="BJHW01000002">
    <property type="protein sequence ID" value="GDY59883.1"/>
    <property type="molecule type" value="Genomic_DNA"/>
</dbReference>
<evidence type="ECO:0008006" key="6">
    <source>
        <dbReference type="Google" id="ProtNLM"/>
    </source>
</evidence>
<dbReference type="Proteomes" id="UP000301309">
    <property type="component" value="Unassembled WGS sequence"/>
</dbReference>
<sequence>MACTRRAIVIRGERWGWLHVIHSSDALLRTDQHAIDRTADVIAISVLSAREVGAQAAQRENALVNRLLLGDISGDSFITRALRLGKDLRGRPLLAVCAVKEATTGRLDQERLVDACRAAALPAVVADIGDHVMAIVGLARSQDEQQLAERLSSEELRSGVSRTCPSAELSTAIRQARSAASVAASRAGREVVRFDDMGLLRLLVSLSEGPELANYVDDELGTLLRHDADSSHPLLPTLRAFLENEGNKSKTAEQLFIQRRTLYYRLERLNTLLRRSLDESEVRQGLAFALRGLDLLRRGRDSAVQPRV</sequence>
<dbReference type="OrthoDB" id="2973014at2"/>
<dbReference type="InterPro" id="IPR042070">
    <property type="entry name" value="PucR_C-HTH_sf"/>
</dbReference>
<evidence type="ECO:0000313" key="4">
    <source>
        <dbReference type="EMBL" id="GDY59883.1"/>
    </source>
</evidence>
<feature type="domain" description="CdaR GGDEF-like" evidence="3">
    <location>
        <begin position="71"/>
        <end position="182"/>
    </location>
</feature>
<dbReference type="AlphaFoldDB" id="A0A4D4LP87"/>
<dbReference type="PANTHER" id="PTHR33744:SF1">
    <property type="entry name" value="DNA-BINDING TRANSCRIPTIONAL ACTIVATOR ADER"/>
    <property type="match status" value="1"/>
</dbReference>
<dbReference type="SUPFAM" id="SSF46689">
    <property type="entry name" value="Homeodomain-like"/>
    <property type="match status" value="1"/>
</dbReference>
<feature type="domain" description="PucR C-terminal helix-turn-helix" evidence="2">
    <location>
        <begin position="234"/>
        <end position="291"/>
    </location>
</feature>
<evidence type="ECO:0000256" key="1">
    <source>
        <dbReference type="ARBA" id="ARBA00006754"/>
    </source>
</evidence>
<comment type="caution">
    <text evidence="4">The sequence shown here is derived from an EMBL/GenBank/DDBJ whole genome shotgun (WGS) entry which is preliminary data.</text>
</comment>
<keyword evidence="5" id="KW-1185">Reference proteome</keyword>
<dbReference type="Pfam" id="PF17853">
    <property type="entry name" value="GGDEF_2"/>
    <property type="match status" value="1"/>
</dbReference>
<proteinExistence type="inferred from homology"/>
<evidence type="ECO:0000259" key="3">
    <source>
        <dbReference type="Pfam" id="PF17853"/>
    </source>
</evidence>
<dbReference type="Pfam" id="PF13556">
    <property type="entry name" value="HTH_30"/>
    <property type="match status" value="1"/>
</dbReference>
<dbReference type="PANTHER" id="PTHR33744">
    <property type="entry name" value="CARBOHYDRATE DIACID REGULATOR"/>
    <property type="match status" value="1"/>
</dbReference>
<organism evidence="4 5">
    <name type="scientific">Streptomyces violaceusniger</name>
    <dbReference type="NCBI Taxonomy" id="68280"/>
    <lineage>
        <taxon>Bacteria</taxon>
        <taxon>Bacillati</taxon>
        <taxon>Actinomycetota</taxon>
        <taxon>Actinomycetes</taxon>
        <taxon>Kitasatosporales</taxon>
        <taxon>Streptomycetaceae</taxon>
        <taxon>Streptomyces</taxon>
        <taxon>Streptomyces violaceusniger group</taxon>
    </lineage>
</organism>
<comment type="similarity">
    <text evidence="1">Belongs to the CdaR family.</text>
</comment>
<evidence type="ECO:0000313" key="5">
    <source>
        <dbReference type="Proteomes" id="UP000301309"/>
    </source>
</evidence>
<dbReference type="InterPro" id="IPR051448">
    <property type="entry name" value="CdaR-like_regulators"/>
</dbReference>